<feature type="region of interest" description="Disordered" evidence="1">
    <location>
        <begin position="88"/>
        <end position="133"/>
    </location>
</feature>
<dbReference type="EMBL" id="JBJQND010000008">
    <property type="protein sequence ID" value="KAL3868332.1"/>
    <property type="molecule type" value="Genomic_DNA"/>
</dbReference>
<evidence type="ECO:0000313" key="3">
    <source>
        <dbReference type="Proteomes" id="UP001634394"/>
    </source>
</evidence>
<feature type="region of interest" description="Disordered" evidence="1">
    <location>
        <begin position="149"/>
        <end position="174"/>
    </location>
</feature>
<feature type="compositionally biased region" description="Basic and acidic residues" evidence="1">
    <location>
        <begin position="121"/>
        <end position="133"/>
    </location>
</feature>
<organism evidence="2 3">
    <name type="scientific">Sinanodonta woodiana</name>
    <name type="common">Chinese pond mussel</name>
    <name type="synonym">Anodonta woodiana</name>
    <dbReference type="NCBI Taxonomy" id="1069815"/>
    <lineage>
        <taxon>Eukaryota</taxon>
        <taxon>Metazoa</taxon>
        <taxon>Spiralia</taxon>
        <taxon>Lophotrochozoa</taxon>
        <taxon>Mollusca</taxon>
        <taxon>Bivalvia</taxon>
        <taxon>Autobranchia</taxon>
        <taxon>Heteroconchia</taxon>
        <taxon>Palaeoheterodonta</taxon>
        <taxon>Unionida</taxon>
        <taxon>Unionoidea</taxon>
        <taxon>Unionidae</taxon>
        <taxon>Unioninae</taxon>
        <taxon>Sinanodonta</taxon>
    </lineage>
</organism>
<dbReference type="Proteomes" id="UP001634394">
    <property type="component" value="Unassembled WGS sequence"/>
</dbReference>
<accession>A0ABD3W372</accession>
<keyword evidence="3" id="KW-1185">Reference proteome</keyword>
<protein>
    <submittedName>
        <fullName evidence="2">Uncharacterized protein</fullName>
    </submittedName>
</protein>
<proteinExistence type="predicted"/>
<comment type="caution">
    <text evidence="2">The sequence shown here is derived from an EMBL/GenBank/DDBJ whole genome shotgun (WGS) entry which is preliminary data.</text>
</comment>
<reference evidence="2 3" key="1">
    <citation type="submission" date="2024-11" db="EMBL/GenBank/DDBJ databases">
        <title>Chromosome-level genome assembly of the freshwater bivalve Anodonta woodiana.</title>
        <authorList>
            <person name="Chen X."/>
        </authorList>
    </citation>
    <scope>NUCLEOTIDE SEQUENCE [LARGE SCALE GENOMIC DNA]</scope>
    <source>
        <strain evidence="2">MN2024</strain>
        <tissue evidence="2">Gills</tissue>
    </source>
</reference>
<feature type="region of interest" description="Disordered" evidence="1">
    <location>
        <begin position="21"/>
        <end position="48"/>
    </location>
</feature>
<sequence length="174" mass="19183">MEDVEVASNFNAARRIKLQSIGKKQRKAEAIEATNNTKSPSELAMEDESCEVPEHLKELHTNAVGTKGYEEAKAIARLLRKFQNVFSRDDNDLGSGQAEGPESPDQQTATLRGVKTRSQARTKDKANQEKEKVEVDLTMRKLQEADEDIGPILSARLKNTRPTGTSMATTSPVS</sequence>
<feature type="compositionally biased region" description="Polar residues" evidence="1">
    <location>
        <begin position="160"/>
        <end position="174"/>
    </location>
</feature>
<evidence type="ECO:0000256" key="1">
    <source>
        <dbReference type="SAM" id="MobiDB-lite"/>
    </source>
</evidence>
<evidence type="ECO:0000313" key="2">
    <source>
        <dbReference type="EMBL" id="KAL3868332.1"/>
    </source>
</evidence>
<name>A0ABD3W372_SINWO</name>
<gene>
    <name evidence="2" type="ORF">ACJMK2_041149</name>
</gene>
<dbReference type="AlphaFoldDB" id="A0ABD3W372"/>